<feature type="signal peptide" evidence="2">
    <location>
        <begin position="1"/>
        <end position="23"/>
    </location>
</feature>
<protein>
    <recommendedName>
        <fullName evidence="5">DUF2946 domain-containing protein</fullName>
    </recommendedName>
</protein>
<evidence type="ECO:0000256" key="2">
    <source>
        <dbReference type="SAM" id="SignalP"/>
    </source>
</evidence>
<dbReference type="EMBL" id="NRRU01000087">
    <property type="protein sequence ID" value="MBK1714934.1"/>
    <property type="molecule type" value="Genomic_DNA"/>
</dbReference>
<evidence type="ECO:0000313" key="4">
    <source>
        <dbReference type="Proteomes" id="UP001041814"/>
    </source>
</evidence>
<keyword evidence="4" id="KW-1185">Reference proteome</keyword>
<evidence type="ECO:0000256" key="1">
    <source>
        <dbReference type="SAM" id="MobiDB-lite"/>
    </source>
</evidence>
<name>A0ABS1E000_RUBGE</name>
<feature type="compositionally biased region" description="Basic and acidic residues" evidence="1">
    <location>
        <begin position="122"/>
        <end position="131"/>
    </location>
</feature>
<reference evidence="3" key="2">
    <citation type="journal article" date="2020" name="Microorganisms">
        <title>Osmotic Adaptation and Compatible Solute Biosynthesis of Phototrophic Bacteria as Revealed from Genome Analyses.</title>
        <authorList>
            <person name="Imhoff J.F."/>
            <person name="Rahn T."/>
            <person name="Kunzel S."/>
            <person name="Keller A."/>
            <person name="Neulinger S.C."/>
        </authorList>
    </citation>
    <scope>NUCLEOTIDE SEQUENCE</scope>
    <source>
        <strain evidence="3">IM 151</strain>
    </source>
</reference>
<gene>
    <name evidence="3" type="ORF">CKO43_19415</name>
</gene>
<sequence>MKRLRILVLLVLAALLPFRGAVAEVLLCAGHAGQAAAAVDGHEAAAATHAGCEPAAMAADADDHGAAPDAGHHGAVVKCNTCTASCSMSPLLGTAPTVPAPLPLPQRHASLRDAPAPSHLTDGQERPPRSI</sequence>
<dbReference type="Proteomes" id="UP001041814">
    <property type="component" value="Unassembled WGS sequence"/>
</dbReference>
<feature type="region of interest" description="Disordered" evidence="1">
    <location>
        <begin position="97"/>
        <end position="131"/>
    </location>
</feature>
<evidence type="ECO:0000313" key="3">
    <source>
        <dbReference type="EMBL" id="MBK1714934.1"/>
    </source>
</evidence>
<proteinExistence type="predicted"/>
<accession>A0ABS1E000</accession>
<reference evidence="3" key="1">
    <citation type="submission" date="2017-08" db="EMBL/GenBank/DDBJ databases">
        <authorList>
            <person name="Imhoff J.F."/>
            <person name="Rahn T."/>
            <person name="Kuenzel S."/>
            <person name="Neulinger S.C."/>
        </authorList>
    </citation>
    <scope>NUCLEOTIDE SEQUENCE</scope>
    <source>
        <strain evidence="3">IM 151</strain>
    </source>
</reference>
<comment type="caution">
    <text evidence="3">The sequence shown here is derived from an EMBL/GenBank/DDBJ whole genome shotgun (WGS) entry which is preliminary data.</text>
</comment>
<evidence type="ECO:0008006" key="5">
    <source>
        <dbReference type="Google" id="ProtNLM"/>
    </source>
</evidence>
<keyword evidence="2" id="KW-0732">Signal</keyword>
<dbReference type="RefSeq" id="WP_200379672.1">
    <property type="nucleotide sequence ID" value="NZ_NRRU01000087.1"/>
</dbReference>
<feature type="chain" id="PRO_5046856911" description="DUF2946 domain-containing protein" evidence="2">
    <location>
        <begin position="24"/>
        <end position="131"/>
    </location>
</feature>
<organism evidence="3 4">
    <name type="scientific">Rubrivivax gelatinosus</name>
    <name type="common">Rhodocyclus gelatinosus</name>
    <name type="synonym">Rhodopseudomonas gelatinosa</name>
    <dbReference type="NCBI Taxonomy" id="28068"/>
    <lineage>
        <taxon>Bacteria</taxon>
        <taxon>Pseudomonadati</taxon>
        <taxon>Pseudomonadota</taxon>
        <taxon>Betaproteobacteria</taxon>
        <taxon>Burkholderiales</taxon>
        <taxon>Sphaerotilaceae</taxon>
        <taxon>Rubrivivax</taxon>
    </lineage>
</organism>